<dbReference type="PATRIC" id="fig|1705578.3.peg.1984"/>
<reference evidence="1 3" key="1">
    <citation type="journal article" date="2015" name="Biotechnol. Bioeng.">
        <title>Genome sequence and phenotypic characterization of Caulobacter segnis.</title>
        <authorList>
            <person name="Patel S."/>
            <person name="Fletcher B."/>
            <person name="Scott D.C."/>
            <person name="Ely B."/>
        </authorList>
    </citation>
    <scope>NUCLEOTIDE SEQUENCE [LARGE SCALE GENOMIC DNA]</scope>
    <source>
        <strain evidence="1 3">PS02</strain>
    </source>
</reference>
<evidence type="ECO:0000313" key="3">
    <source>
        <dbReference type="Proteomes" id="UP000077384"/>
    </source>
</evidence>
<dbReference type="EMBL" id="LITQ01000026">
    <property type="protein sequence ID" value="OAA91323.1"/>
    <property type="molecule type" value="Genomic_DNA"/>
</dbReference>
<dbReference type="AlphaFoldDB" id="A0A170NL46"/>
<keyword evidence="4" id="KW-1185">Reference proteome</keyword>
<reference evidence="2 4" key="2">
    <citation type="journal article" date="2016" name="Front. Microbiol.">
        <title>Industrial Acetogenic Biocatalysts: A Comparative Metabolic and Genomic Analysis.</title>
        <authorList>
            <person name="Bengelsdorf F."/>
            <person name="Poehlein A."/>
            <person name="Sonja S."/>
            <person name="Erz C."/>
            <person name="Hummel T."/>
            <person name="Hoffmeister S."/>
            <person name="Daniel R."/>
            <person name="Durre P."/>
        </authorList>
    </citation>
    <scope>NUCLEOTIDE SEQUENCE [LARGE SCALE GENOMIC DNA]</scope>
    <source>
        <strain evidence="2 4">PTA-10522</strain>
    </source>
</reference>
<accession>A0A170NL46</accession>
<comment type="caution">
    <text evidence="1">The sequence shown here is derived from an EMBL/GenBank/DDBJ whole genome shotgun (WGS) entry which is preliminary data.</text>
</comment>
<dbReference type="Proteomes" id="UP000093694">
    <property type="component" value="Unassembled WGS sequence"/>
</dbReference>
<organism evidence="1 3">
    <name type="scientific">Clostridium coskatii</name>
    <dbReference type="NCBI Taxonomy" id="1705578"/>
    <lineage>
        <taxon>Bacteria</taxon>
        <taxon>Bacillati</taxon>
        <taxon>Bacillota</taxon>
        <taxon>Clostridia</taxon>
        <taxon>Eubacteriales</taxon>
        <taxon>Clostridiaceae</taxon>
        <taxon>Clostridium</taxon>
    </lineage>
</organism>
<proteinExistence type="predicted"/>
<name>A0A170NL46_9CLOT</name>
<sequence length="89" mass="10619">MVLTENEAFLLALGYTFDISDVRIKTTCHKILDKRDMKVRDIYMITDYGGALKLYRRYKKTYIYKVGRFRVPDFIDDTLIVQLDRKRSS</sequence>
<evidence type="ECO:0000313" key="2">
    <source>
        <dbReference type="EMBL" id="OBR93955.1"/>
    </source>
</evidence>
<dbReference type="Proteomes" id="UP000077384">
    <property type="component" value="Unassembled WGS sequence"/>
</dbReference>
<dbReference type="RefSeq" id="WP_063601812.1">
    <property type="nucleotide sequence ID" value="NZ_LITQ01000026.1"/>
</dbReference>
<protein>
    <submittedName>
        <fullName evidence="1">Uncharacterized protein</fullName>
    </submittedName>
</protein>
<evidence type="ECO:0000313" key="1">
    <source>
        <dbReference type="EMBL" id="OAA91323.1"/>
    </source>
</evidence>
<evidence type="ECO:0000313" key="4">
    <source>
        <dbReference type="Proteomes" id="UP000093694"/>
    </source>
</evidence>
<gene>
    <name evidence="2" type="ORF">CLCOS_20910</name>
    <name evidence="1" type="ORF">WX73_01733</name>
</gene>
<dbReference type="EMBL" id="LROR01000049">
    <property type="protein sequence ID" value="OBR93955.1"/>
    <property type="molecule type" value="Genomic_DNA"/>
</dbReference>